<dbReference type="InterPro" id="IPR015943">
    <property type="entry name" value="WD40/YVTN_repeat-like_dom_sf"/>
</dbReference>
<dbReference type="Gene3D" id="2.130.10.10">
    <property type="entry name" value="YVTN repeat-like/Quinoprotein amine dehydrogenase"/>
    <property type="match status" value="1"/>
</dbReference>
<dbReference type="RefSeq" id="WP_058890422.1">
    <property type="nucleotide sequence ID" value="NZ_LQBL01000008.1"/>
</dbReference>
<accession>A0A0W8IBQ1</accession>
<dbReference type="Proteomes" id="UP000054837">
    <property type="component" value="Unassembled WGS sequence"/>
</dbReference>
<evidence type="ECO:0000313" key="2">
    <source>
        <dbReference type="Proteomes" id="UP000054837"/>
    </source>
</evidence>
<dbReference type="InterPro" id="IPR052025">
    <property type="entry name" value="Xyloglucanase_GH74"/>
</dbReference>
<organism evidence="1 2">
    <name type="scientific">Serinicoccus chungangensis</name>
    <dbReference type="NCBI Taxonomy" id="767452"/>
    <lineage>
        <taxon>Bacteria</taxon>
        <taxon>Bacillati</taxon>
        <taxon>Actinomycetota</taxon>
        <taxon>Actinomycetes</taxon>
        <taxon>Micrococcales</taxon>
        <taxon>Ornithinimicrobiaceae</taxon>
        <taxon>Serinicoccus</taxon>
    </lineage>
</organism>
<dbReference type="CDD" id="cd15482">
    <property type="entry name" value="Sialidase_non-viral"/>
    <property type="match status" value="1"/>
</dbReference>
<dbReference type="SUPFAM" id="SSF110296">
    <property type="entry name" value="Oligoxyloglucan reducing end-specific cellobiohydrolase"/>
    <property type="match status" value="1"/>
</dbReference>
<dbReference type="AlphaFoldDB" id="A0A0W8IBQ1"/>
<sequence length="390" mass="40842">MARGPVLLVGTTKGAFVLEQREGEGGVGWAVRGPFCDGWPINHVVGDPVTGTIWAGGGGEWSGAGVWRSTDGGGTWELSQLTTGAMDAWAAGDPDFATAVGWSPKDVPFGEEFSQVWSLGLAGDRVYAGTKPAALLASDDGGVTWTEVESLRQHPSAEDWNPGAAGLVLHTILADPGDPSRVWLGISAAGVFATKDAGGQWERRNALALPDEPDAAAAAEHPGGPGGGEVGLCVHHIVRAPGPGDVLYQRNHVGVWRSGDGGLTWSDITAGLPSTFGFPMRVHPRDPDTIWTIPLNGDMEGRYPPDAAAAVWRSTDGGSTWEAQRAGLPQESCFFTVLRQAMAGDTGDPAGLYFGTNTGSVFATADEGESWQEIARHLPTVLSVEVLERT</sequence>
<proteinExistence type="predicted"/>
<dbReference type="GO" id="GO:0010411">
    <property type="term" value="P:xyloglucan metabolic process"/>
    <property type="evidence" value="ECO:0007669"/>
    <property type="project" value="TreeGrafter"/>
</dbReference>
<name>A0A0W8IBQ1_9MICO</name>
<keyword evidence="2" id="KW-1185">Reference proteome</keyword>
<keyword evidence="1" id="KW-0378">Hydrolase</keyword>
<gene>
    <name evidence="1" type="ORF">AVL62_15205</name>
</gene>
<dbReference type="GO" id="GO:0016787">
    <property type="term" value="F:hydrolase activity"/>
    <property type="evidence" value="ECO:0007669"/>
    <property type="project" value="UniProtKB-KW"/>
</dbReference>
<protein>
    <submittedName>
        <fullName evidence="1">Glycoside hydrolase</fullName>
    </submittedName>
</protein>
<reference evidence="1 2" key="1">
    <citation type="submission" date="2015-12" db="EMBL/GenBank/DDBJ databases">
        <title>Serinicoccus chungangenesis strain CD08_5 genome sequencing and assembly.</title>
        <authorList>
            <person name="Chander A.M."/>
            <person name="Kaur G."/>
            <person name="Nair G.R."/>
            <person name="Dhawan D.K."/>
            <person name="Kochhar R.K."/>
            <person name="Mayilraj S."/>
            <person name="Bhadada S.K."/>
        </authorList>
    </citation>
    <scope>NUCLEOTIDE SEQUENCE [LARGE SCALE GENOMIC DNA]</scope>
    <source>
        <strain evidence="1 2">CD08_5</strain>
    </source>
</reference>
<comment type="caution">
    <text evidence="1">The sequence shown here is derived from an EMBL/GenBank/DDBJ whole genome shotgun (WGS) entry which is preliminary data.</text>
</comment>
<evidence type="ECO:0000313" key="1">
    <source>
        <dbReference type="EMBL" id="KUG57136.1"/>
    </source>
</evidence>
<dbReference type="PANTHER" id="PTHR43739">
    <property type="entry name" value="XYLOGLUCANASE (EUROFUNG)"/>
    <property type="match status" value="1"/>
</dbReference>
<dbReference type="EMBL" id="LQBL01000008">
    <property type="protein sequence ID" value="KUG57136.1"/>
    <property type="molecule type" value="Genomic_DNA"/>
</dbReference>
<dbReference type="PANTHER" id="PTHR43739:SF5">
    <property type="entry name" value="EXO-ALPHA-SIALIDASE"/>
    <property type="match status" value="1"/>
</dbReference>
<dbReference type="OrthoDB" id="9764804at2"/>
<dbReference type="STRING" id="767452.AVL62_15205"/>